<accession>A0ABW4ZCF9</accession>
<feature type="domain" description="Sugar 3,4-ketoisomerase QdtA cupin" evidence="1">
    <location>
        <begin position="7"/>
        <end position="133"/>
    </location>
</feature>
<dbReference type="Pfam" id="PF05523">
    <property type="entry name" value="FdtA"/>
    <property type="match status" value="1"/>
</dbReference>
<dbReference type="Gene3D" id="2.60.120.10">
    <property type="entry name" value="Jelly Rolls"/>
    <property type="match status" value="1"/>
</dbReference>
<sequence length="137" mass="15842">MNRDLIKWVNFDVKGDERGSLNVIESSKDVPFQIERIYYIYGTRTGVTRGYHAHKDLKQVLIAISGSCNIKLDDGEYSTVVHLSSPERGIYLDSLLWREMSDFSSDCVLLCIASSYYDEDDYIRDYAEFKSYVLKRG</sequence>
<dbReference type="InterPro" id="IPR014710">
    <property type="entry name" value="RmlC-like_jellyroll"/>
</dbReference>
<gene>
    <name evidence="2" type="ORF">ACFSW8_11520</name>
</gene>
<comment type="caution">
    <text evidence="2">The sequence shown here is derived from an EMBL/GenBank/DDBJ whole genome shotgun (WGS) entry which is preliminary data.</text>
</comment>
<dbReference type="EMBL" id="JBHUJB010000046">
    <property type="protein sequence ID" value="MFD2159531.1"/>
    <property type="molecule type" value="Genomic_DNA"/>
</dbReference>
<reference evidence="3" key="1">
    <citation type="journal article" date="2019" name="Int. J. Syst. Evol. Microbiol.">
        <title>The Global Catalogue of Microorganisms (GCM) 10K type strain sequencing project: providing services to taxonomists for standard genome sequencing and annotation.</title>
        <authorList>
            <consortium name="The Broad Institute Genomics Platform"/>
            <consortium name="The Broad Institute Genome Sequencing Center for Infectious Disease"/>
            <person name="Wu L."/>
            <person name="Ma J."/>
        </authorList>
    </citation>
    <scope>NUCLEOTIDE SEQUENCE [LARGE SCALE GENOMIC DNA]</scope>
    <source>
        <strain evidence="3">CCUG 57942</strain>
    </source>
</reference>
<dbReference type="InterPro" id="IPR011051">
    <property type="entry name" value="RmlC_Cupin_sf"/>
</dbReference>
<dbReference type="RefSeq" id="WP_377086295.1">
    <property type="nucleotide sequence ID" value="NZ_JBHSJL010000014.1"/>
</dbReference>
<dbReference type="CDD" id="cd20292">
    <property type="entry name" value="cupin_QdtA-like"/>
    <property type="match status" value="1"/>
</dbReference>
<keyword evidence="3" id="KW-1185">Reference proteome</keyword>
<evidence type="ECO:0000313" key="2">
    <source>
        <dbReference type="EMBL" id="MFD2159531.1"/>
    </source>
</evidence>
<dbReference type="InterPro" id="IPR008894">
    <property type="entry name" value="QdtA_cupin_dom"/>
</dbReference>
<evidence type="ECO:0000313" key="3">
    <source>
        <dbReference type="Proteomes" id="UP001597389"/>
    </source>
</evidence>
<dbReference type="SUPFAM" id="SSF51182">
    <property type="entry name" value="RmlC-like cupins"/>
    <property type="match status" value="1"/>
</dbReference>
<organism evidence="2 3">
    <name type="scientific">Rubritalea tangerina</name>
    <dbReference type="NCBI Taxonomy" id="430798"/>
    <lineage>
        <taxon>Bacteria</taxon>
        <taxon>Pseudomonadati</taxon>
        <taxon>Verrucomicrobiota</taxon>
        <taxon>Verrucomicrobiia</taxon>
        <taxon>Verrucomicrobiales</taxon>
        <taxon>Rubritaleaceae</taxon>
        <taxon>Rubritalea</taxon>
    </lineage>
</organism>
<proteinExistence type="predicted"/>
<dbReference type="Proteomes" id="UP001597389">
    <property type="component" value="Unassembled WGS sequence"/>
</dbReference>
<protein>
    <submittedName>
        <fullName evidence="2">Sugar 3,4-ketoisomerase</fullName>
    </submittedName>
</protein>
<name>A0ABW4ZCF9_9BACT</name>
<evidence type="ECO:0000259" key="1">
    <source>
        <dbReference type="Pfam" id="PF05523"/>
    </source>
</evidence>